<accession>A0A8C8XJX1</accession>
<dbReference type="Proteomes" id="UP000694399">
    <property type="component" value="Chromosome A1"/>
</dbReference>
<reference evidence="1" key="1">
    <citation type="journal article" date="2019" name="bioRxiv">
        <title>Long live the king: chromosome-level assembly of the lion (Panthera leo) using linked-read, Hi-C, and long read data.</title>
        <authorList>
            <person name="Armstrong E.E."/>
            <person name="Taylor R.W."/>
            <person name="Miller D.E."/>
            <person name="Kaelin C."/>
            <person name="Barsh G."/>
            <person name="Hadly E.A."/>
            <person name="Petrov D."/>
        </authorList>
    </citation>
    <scope>NUCLEOTIDE SEQUENCE [LARGE SCALE GENOMIC DNA]</scope>
</reference>
<evidence type="ECO:0000313" key="1">
    <source>
        <dbReference type="Ensembl" id="ENSPLOP00000018310.1"/>
    </source>
</evidence>
<dbReference type="AlphaFoldDB" id="A0A8C8XJX1"/>
<dbReference type="OMA" id="EGDNCSH"/>
<keyword evidence="2" id="KW-1185">Reference proteome</keyword>
<protein>
    <submittedName>
        <fullName evidence="1">Uncharacterized protein</fullName>
    </submittedName>
</protein>
<dbReference type="GeneTree" id="ENSGT00990000209137"/>
<sequence>MKRELAGSQPPAGSALCTNRGGVRVSPSFAAAALPGCLPAPPASRLPSYSLPQSSPLSSLSSPSLSLSLSPSLLSLSVSLSLRWLLLLEEKRDTQLQPHPGTCHHL</sequence>
<dbReference type="Ensembl" id="ENSPLOT00000020267.1">
    <property type="protein sequence ID" value="ENSPLOP00000018310.1"/>
    <property type="gene ID" value="ENSPLOG00000013409.1"/>
</dbReference>
<proteinExistence type="predicted"/>
<reference evidence="1" key="3">
    <citation type="submission" date="2025-09" db="UniProtKB">
        <authorList>
            <consortium name="Ensembl"/>
        </authorList>
    </citation>
    <scope>IDENTIFICATION</scope>
</reference>
<evidence type="ECO:0000313" key="2">
    <source>
        <dbReference type="Proteomes" id="UP000694399"/>
    </source>
</evidence>
<reference evidence="1" key="2">
    <citation type="submission" date="2025-08" db="UniProtKB">
        <authorList>
            <consortium name="Ensembl"/>
        </authorList>
    </citation>
    <scope>IDENTIFICATION</scope>
</reference>
<organism evidence="1 2">
    <name type="scientific">Panthera leo</name>
    <name type="common">Lion</name>
    <dbReference type="NCBI Taxonomy" id="9689"/>
    <lineage>
        <taxon>Eukaryota</taxon>
        <taxon>Metazoa</taxon>
        <taxon>Chordata</taxon>
        <taxon>Craniata</taxon>
        <taxon>Vertebrata</taxon>
        <taxon>Euteleostomi</taxon>
        <taxon>Mammalia</taxon>
        <taxon>Eutheria</taxon>
        <taxon>Laurasiatheria</taxon>
        <taxon>Carnivora</taxon>
        <taxon>Feliformia</taxon>
        <taxon>Felidae</taxon>
        <taxon>Pantherinae</taxon>
        <taxon>Panthera</taxon>
    </lineage>
</organism>
<name>A0A8C8XJX1_PANLE</name>